<accession>A0AAD5R8G4</accession>
<keyword evidence="2" id="KW-1185">Reference proteome</keyword>
<organism evidence="1 2">
    <name type="scientific">Parelaphostrongylus tenuis</name>
    <name type="common">Meningeal worm</name>
    <dbReference type="NCBI Taxonomy" id="148309"/>
    <lineage>
        <taxon>Eukaryota</taxon>
        <taxon>Metazoa</taxon>
        <taxon>Ecdysozoa</taxon>
        <taxon>Nematoda</taxon>
        <taxon>Chromadorea</taxon>
        <taxon>Rhabditida</taxon>
        <taxon>Rhabditina</taxon>
        <taxon>Rhabditomorpha</taxon>
        <taxon>Strongyloidea</taxon>
        <taxon>Metastrongylidae</taxon>
        <taxon>Parelaphostrongylus</taxon>
    </lineage>
</organism>
<proteinExistence type="predicted"/>
<name>A0AAD5R8G4_PARTN</name>
<reference evidence="1" key="1">
    <citation type="submission" date="2021-06" db="EMBL/GenBank/DDBJ databases">
        <title>Parelaphostrongylus tenuis whole genome reference sequence.</title>
        <authorList>
            <person name="Garwood T.J."/>
            <person name="Larsen P.A."/>
            <person name="Fountain-Jones N.M."/>
            <person name="Garbe J.R."/>
            <person name="Macchietto M.G."/>
            <person name="Kania S.A."/>
            <person name="Gerhold R.W."/>
            <person name="Richards J.E."/>
            <person name="Wolf T.M."/>
        </authorList>
    </citation>
    <scope>NUCLEOTIDE SEQUENCE</scope>
    <source>
        <strain evidence="1">MNPRO001-30</strain>
        <tissue evidence="1">Meninges</tissue>
    </source>
</reference>
<gene>
    <name evidence="1" type="ORF">KIN20_033464</name>
</gene>
<sequence>MTVQVLPTKCSADSLPPSLTMEPCHNKVQALNYHCLKLARCCPDADICRNELSRSEAARTLRRRKESLAAAVMKCHTDTYKNYHKHSTRSTTTVSN</sequence>
<dbReference type="EMBL" id="JAHQIW010006987">
    <property type="protein sequence ID" value="KAJ1371499.1"/>
    <property type="molecule type" value="Genomic_DNA"/>
</dbReference>
<evidence type="ECO:0000313" key="1">
    <source>
        <dbReference type="EMBL" id="KAJ1371499.1"/>
    </source>
</evidence>
<evidence type="ECO:0000313" key="2">
    <source>
        <dbReference type="Proteomes" id="UP001196413"/>
    </source>
</evidence>
<protein>
    <submittedName>
        <fullName evidence="1">Uncharacterized protein</fullName>
    </submittedName>
</protein>
<comment type="caution">
    <text evidence="1">The sequence shown here is derived from an EMBL/GenBank/DDBJ whole genome shotgun (WGS) entry which is preliminary data.</text>
</comment>
<dbReference type="AlphaFoldDB" id="A0AAD5R8G4"/>
<dbReference type="Proteomes" id="UP001196413">
    <property type="component" value="Unassembled WGS sequence"/>
</dbReference>